<dbReference type="Proteomes" id="UP001314205">
    <property type="component" value="Unassembled WGS sequence"/>
</dbReference>
<sequence length="708" mass="78495">MEGVETYSDHRYIRFDVSTQPSSAPVQQAPSGPRWALKQLDRELLLEASIVQAWVSSPDRPADVNDEAGLKARNTAPGPDGLPGKAWVLASEALGPRLEGLLSACLERGQFPLRWKTGKLVLIRKPGRPADSSSAYRPVVLLDEVGKLFERVIANRLAEHLAGTGPDLAEHQFGFRKRRSTVDAIMRVRALTTGDAVARGGVVLAVCLDIANAFNSMPWSCIREALRYHRVPTYLRRIVGDYLTDRAVIYPGRNGEWNRREMSCGVPQGSVLGPPLWNIGYDWVLRADLPTGVSVVCYADDTLVLAQGGSYEAAAETMTRGVAIVVERIRQLGLEVALHKSEAMHFHGPRNRPPPGSSVMVGGVSIGVESTLKYLGLVLDGRWNFVEHFRRLAPKLERTGAAFRRLLPNLGGPNASCRRLYAGIVRSMAPLRGPGVGAWFGAACRPPPKRAPKGGCRKDVLARLHEWRAAALCRGETPLPRQVVAQRTDFRHDLMATWRERLSQPRAGHATIAAIRPLFEEWLERRHGVLTFRLTQVLTGHGVFGRFLHRIGREETPGCSHCEDRPEDTVEHTVEVCSAWAEHRRVLVAAIGGGDLSRPALVEAMVRSETEWDAVTTFCEAVMLAKEVAEREKERATAFLPGRRGRRPGRRGPRRAKLFEEGQAYVALSRVRSLQGLRIEDLDCNKLTGKKPCNNEALNELNRMRNKN</sequence>
<keyword evidence="3" id="KW-1185">Reference proteome</keyword>
<dbReference type="SUPFAM" id="SSF56672">
    <property type="entry name" value="DNA/RNA polymerases"/>
    <property type="match status" value="1"/>
</dbReference>
<dbReference type="CDD" id="cd01650">
    <property type="entry name" value="RT_nLTR_like"/>
    <property type="match status" value="1"/>
</dbReference>
<evidence type="ECO:0000259" key="1">
    <source>
        <dbReference type="PROSITE" id="PS50878"/>
    </source>
</evidence>
<dbReference type="AlphaFoldDB" id="A0AAV1LBM8"/>
<accession>A0AAV1LBM8</accession>
<gene>
    <name evidence="2" type="ORF">PARMNEM_LOCUS12640</name>
</gene>
<protein>
    <recommendedName>
        <fullName evidence="1">Reverse transcriptase domain-containing protein</fullName>
    </recommendedName>
</protein>
<dbReference type="Pfam" id="PF00078">
    <property type="entry name" value="RVT_1"/>
    <property type="match status" value="1"/>
</dbReference>
<proteinExistence type="predicted"/>
<evidence type="ECO:0000313" key="3">
    <source>
        <dbReference type="Proteomes" id="UP001314205"/>
    </source>
</evidence>
<dbReference type="EMBL" id="CAVLGL010000087">
    <property type="protein sequence ID" value="CAK1592748.1"/>
    <property type="molecule type" value="Genomic_DNA"/>
</dbReference>
<dbReference type="PROSITE" id="PS50878">
    <property type="entry name" value="RT_POL"/>
    <property type="match status" value="1"/>
</dbReference>
<reference evidence="2 3" key="1">
    <citation type="submission" date="2023-11" db="EMBL/GenBank/DDBJ databases">
        <authorList>
            <person name="Hedman E."/>
            <person name="Englund M."/>
            <person name="Stromberg M."/>
            <person name="Nyberg Akerstrom W."/>
            <person name="Nylinder S."/>
            <person name="Jareborg N."/>
            <person name="Kallberg Y."/>
            <person name="Kronander E."/>
        </authorList>
    </citation>
    <scope>NUCLEOTIDE SEQUENCE [LARGE SCALE GENOMIC DNA]</scope>
</reference>
<dbReference type="InterPro" id="IPR043502">
    <property type="entry name" value="DNA/RNA_pol_sf"/>
</dbReference>
<feature type="domain" description="Reverse transcriptase" evidence="1">
    <location>
        <begin position="104"/>
        <end position="379"/>
    </location>
</feature>
<evidence type="ECO:0000313" key="2">
    <source>
        <dbReference type="EMBL" id="CAK1592748.1"/>
    </source>
</evidence>
<dbReference type="PANTHER" id="PTHR19446">
    <property type="entry name" value="REVERSE TRANSCRIPTASES"/>
    <property type="match status" value="1"/>
</dbReference>
<dbReference type="GO" id="GO:0071897">
    <property type="term" value="P:DNA biosynthetic process"/>
    <property type="evidence" value="ECO:0007669"/>
    <property type="project" value="UniProtKB-ARBA"/>
</dbReference>
<name>A0AAV1LBM8_9NEOP</name>
<organism evidence="2 3">
    <name type="scientific">Parnassius mnemosyne</name>
    <name type="common">clouded apollo</name>
    <dbReference type="NCBI Taxonomy" id="213953"/>
    <lineage>
        <taxon>Eukaryota</taxon>
        <taxon>Metazoa</taxon>
        <taxon>Ecdysozoa</taxon>
        <taxon>Arthropoda</taxon>
        <taxon>Hexapoda</taxon>
        <taxon>Insecta</taxon>
        <taxon>Pterygota</taxon>
        <taxon>Neoptera</taxon>
        <taxon>Endopterygota</taxon>
        <taxon>Lepidoptera</taxon>
        <taxon>Glossata</taxon>
        <taxon>Ditrysia</taxon>
        <taxon>Papilionoidea</taxon>
        <taxon>Papilionidae</taxon>
        <taxon>Parnassiinae</taxon>
        <taxon>Parnassini</taxon>
        <taxon>Parnassius</taxon>
        <taxon>Driopa</taxon>
    </lineage>
</organism>
<dbReference type="InterPro" id="IPR000477">
    <property type="entry name" value="RT_dom"/>
</dbReference>
<comment type="caution">
    <text evidence="2">The sequence shown here is derived from an EMBL/GenBank/DDBJ whole genome shotgun (WGS) entry which is preliminary data.</text>
</comment>